<dbReference type="Gene3D" id="3.40.50.880">
    <property type="match status" value="1"/>
</dbReference>
<dbReference type="EMBL" id="JAPDDP010000011">
    <property type="protein sequence ID" value="MDA0180236.1"/>
    <property type="molecule type" value="Genomic_DNA"/>
</dbReference>
<evidence type="ECO:0000259" key="1">
    <source>
        <dbReference type="Pfam" id="PF14258"/>
    </source>
</evidence>
<evidence type="ECO:0000313" key="2">
    <source>
        <dbReference type="EMBL" id="MDA0180236.1"/>
    </source>
</evidence>
<dbReference type="InterPro" id="IPR025646">
    <property type="entry name" value="DUF4350"/>
</dbReference>
<proteinExistence type="predicted"/>
<dbReference type="Pfam" id="PF14258">
    <property type="entry name" value="DUF4350"/>
    <property type="match status" value="1"/>
</dbReference>
<dbReference type="AlphaFoldDB" id="A0A9X3N9Y5"/>
<accession>A0A9X3N9Y5</accession>
<evidence type="ECO:0000313" key="3">
    <source>
        <dbReference type="Proteomes" id="UP001147653"/>
    </source>
</evidence>
<feature type="domain" description="DUF4350" evidence="1">
    <location>
        <begin position="39"/>
        <end position="209"/>
    </location>
</feature>
<dbReference type="Proteomes" id="UP001147653">
    <property type="component" value="Unassembled WGS sequence"/>
</dbReference>
<comment type="caution">
    <text evidence="2">The sequence shown here is derived from an EMBL/GenBank/DDBJ whole genome shotgun (WGS) entry which is preliminary data.</text>
</comment>
<dbReference type="RefSeq" id="WP_270024546.1">
    <property type="nucleotide sequence ID" value="NZ_JAPDDP010000011.1"/>
</dbReference>
<organism evidence="2 3">
    <name type="scientific">Solirubrobacter phytolaccae</name>
    <dbReference type="NCBI Taxonomy" id="1404360"/>
    <lineage>
        <taxon>Bacteria</taxon>
        <taxon>Bacillati</taxon>
        <taxon>Actinomycetota</taxon>
        <taxon>Thermoleophilia</taxon>
        <taxon>Solirubrobacterales</taxon>
        <taxon>Solirubrobacteraceae</taxon>
        <taxon>Solirubrobacter</taxon>
    </lineage>
</organism>
<sequence>MSSRRGTIFLLVGLLAGFLVVLVVIDRLSPAPEGPPSSSYATTPLGVAAYAALLDRAGVTVRQVRTPIAEREPREGETLVILDPDVMEPEEAEAIRAWVEGGGRLVLGASSEVAWIEQLLDEPPRWTSAASDEHEPLVPLPGVRTVVSLDGTGFEELGAALPMLGPAGSPLAASATLGAGQVVLLADTSPLTNRGLARADNAAFSLALTGDAPVAFLETVHGYGVSRGFGGLPSSIKWALLGLALTSLVALWAAGKRFGEPEDEDSEPPPPRVEYVDALAGSLARAKPEKEHT</sequence>
<dbReference type="SUPFAM" id="SSF52317">
    <property type="entry name" value="Class I glutamine amidotransferase-like"/>
    <property type="match status" value="1"/>
</dbReference>
<reference evidence="2" key="1">
    <citation type="submission" date="2022-10" db="EMBL/GenBank/DDBJ databases">
        <title>The WGS of Solirubrobacter phytolaccae KCTC 29190.</title>
        <authorList>
            <person name="Jiang Z."/>
        </authorList>
    </citation>
    <scope>NUCLEOTIDE SEQUENCE</scope>
    <source>
        <strain evidence="2">KCTC 29190</strain>
    </source>
</reference>
<protein>
    <submittedName>
        <fullName evidence="2">DUF4350 domain-containing protein</fullName>
    </submittedName>
</protein>
<dbReference type="InterPro" id="IPR029062">
    <property type="entry name" value="Class_I_gatase-like"/>
</dbReference>
<gene>
    <name evidence="2" type="ORF">OJ997_08015</name>
</gene>
<name>A0A9X3N9Y5_9ACTN</name>
<keyword evidence="3" id="KW-1185">Reference proteome</keyword>